<evidence type="ECO:0000256" key="3">
    <source>
        <dbReference type="SAM" id="MobiDB-lite"/>
    </source>
</evidence>
<dbReference type="RefSeq" id="XP_056055392.1">
    <property type="nucleotide sequence ID" value="XM_056198443.1"/>
</dbReference>
<proteinExistence type="predicted"/>
<comment type="caution">
    <text evidence="4">The sequence shown here is derived from an EMBL/GenBank/DDBJ whole genome shotgun (WGS) entry which is preliminary data.</text>
</comment>
<evidence type="ECO:0000313" key="4">
    <source>
        <dbReference type="EMBL" id="KAJ4155268.1"/>
    </source>
</evidence>
<keyword evidence="5" id="KW-1185">Reference proteome</keyword>
<feature type="region of interest" description="Disordered" evidence="3">
    <location>
        <begin position="257"/>
        <end position="301"/>
    </location>
</feature>
<evidence type="ECO:0000256" key="1">
    <source>
        <dbReference type="ARBA" id="ARBA00022737"/>
    </source>
</evidence>
<dbReference type="KEGG" id="amus:LMH87_000524"/>
<accession>A0A9W8UL69</accession>
<dbReference type="PANTHER" id="PTHR47435:SF4">
    <property type="entry name" value="KELCH REPEAT PROTEIN (AFU_ORTHOLOGUE AFUA_5G12780)"/>
    <property type="match status" value="1"/>
</dbReference>
<dbReference type="GO" id="GO:0019760">
    <property type="term" value="P:glucosinolate metabolic process"/>
    <property type="evidence" value="ECO:0007669"/>
    <property type="project" value="UniProtKB-ARBA"/>
</dbReference>
<dbReference type="Gene3D" id="2.120.10.80">
    <property type="entry name" value="Kelch-type beta propeller"/>
    <property type="match status" value="3"/>
</dbReference>
<protein>
    <recommendedName>
        <fullName evidence="6">Kelch repeat protein</fullName>
    </recommendedName>
</protein>
<feature type="compositionally biased region" description="Low complexity" evidence="3">
    <location>
        <begin position="270"/>
        <end position="286"/>
    </location>
</feature>
<dbReference type="GeneID" id="80887683"/>
<dbReference type="InterPro" id="IPR015915">
    <property type="entry name" value="Kelch-typ_b-propeller"/>
</dbReference>
<dbReference type="EMBL" id="JAJHUN010000007">
    <property type="protein sequence ID" value="KAJ4155268.1"/>
    <property type="molecule type" value="Genomic_DNA"/>
</dbReference>
<dbReference type="Proteomes" id="UP001144673">
    <property type="component" value="Chromosome 6"/>
</dbReference>
<dbReference type="InterPro" id="IPR011498">
    <property type="entry name" value="Kelch_2"/>
</dbReference>
<dbReference type="SUPFAM" id="SSF117281">
    <property type="entry name" value="Kelch motif"/>
    <property type="match status" value="1"/>
</dbReference>
<dbReference type="AlphaFoldDB" id="A0A9W8UL69"/>
<keyword evidence="2" id="KW-0408">Iron</keyword>
<reference evidence="4" key="1">
    <citation type="journal article" date="2023" name="Access Microbiol">
        <title>De-novo genome assembly for Akanthomyces muscarius, a biocontrol agent of insect agricultural pests.</title>
        <authorList>
            <person name="Erdos Z."/>
            <person name="Studholme D.J."/>
            <person name="Raymond B."/>
            <person name="Sharma M."/>
        </authorList>
    </citation>
    <scope>NUCLEOTIDE SEQUENCE</scope>
    <source>
        <strain evidence="4">Ve6</strain>
    </source>
</reference>
<dbReference type="Pfam" id="PF07646">
    <property type="entry name" value="Kelch_2"/>
    <property type="match status" value="1"/>
</dbReference>
<keyword evidence="1" id="KW-0677">Repeat</keyword>
<evidence type="ECO:0008006" key="6">
    <source>
        <dbReference type="Google" id="ProtNLM"/>
    </source>
</evidence>
<evidence type="ECO:0000313" key="5">
    <source>
        <dbReference type="Proteomes" id="UP001144673"/>
    </source>
</evidence>
<gene>
    <name evidence="4" type="ORF">LMH87_000524</name>
</gene>
<dbReference type="PANTHER" id="PTHR47435">
    <property type="entry name" value="KELCH REPEAT PROTEIN (AFU_ORTHOLOGUE AFUA_5G12780)"/>
    <property type="match status" value="1"/>
</dbReference>
<feature type="region of interest" description="Disordered" evidence="3">
    <location>
        <begin position="54"/>
        <end position="73"/>
    </location>
</feature>
<name>A0A9W8UL69_AKAMU</name>
<feature type="compositionally biased region" description="Acidic residues" evidence="3">
    <location>
        <begin position="133"/>
        <end position="148"/>
    </location>
</feature>
<sequence length="614" mass="65140">MEQVKLLRRRTTDLLANAQQNMASTQQSFLSSAQQNIANAQQNLPALSMPQFSLRGLGQSPTSTDHGPKGTWERIDDIPALQRSGHSLDIVADSAYIFGGEGSDDNDMHVVRLPVSGASADYYRITAMPEKPDDADPTSTDDADEQEPSDGGAGSEAGSGSIISSPRIKNKGKERAIDIAKPDLGDVPASRAGHATAVVGSRILLFGGRGIGPESKPLEEAGRVWVFDTRTRAWSHLDPAPAVMGGAITIHPGARSNHCATATDKPQDFGSSTTDNNTTSTSTTTPGLPPPPSPTTLRSRAESWRDWAVGDISKTGTPQDPIVGYVAESAVDEESRGYGTLFIHAGSLASGDRSNDIWAFDVRSRMWSELPSAPGPARDGAGICISKSRLFRFGGFDGTSAVGGQLDYLHLEVETMDDKRRPGNSGGKTEVAVRARDGWQTVLQHPTSTYSSTATPLEPLASPRVSSISGPPEIPATGVVQEWPCPRSAASFEAMTMGGGREVLVLAFGATSADQQQLPLDDVWLFQVPPQGMSAASVTAALMQAVGRKTGEGRWTRVATRPHDDEEQDWASLPRARAGLASAPMTNLEDSGLLVWGGLGEDGKRLGDGWVLRL</sequence>
<feature type="region of interest" description="Disordered" evidence="3">
    <location>
        <begin position="128"/>
        <end position="171"/>
    </location>
</feature>
<organism evidence="4 5">
    <name type="scientific">Akanthomyces muscarius</name>
    <name type="common">Entomopathogenic fungus</name>
    <name type="synonym">Lecanicillium muscarium</name>
    <dbReference type="NCBI Taxonomy" id="2231603"/>
    <lineage>
        <taxon>Eukaryota</taxon>
        <taxon>Fungi</taxon>
        <taxon>Dikarya</taxon>
        <taxon>Ascomycota</taxon>
        <taxon>Pezizomycotina</taxon>
        <taxon>Sordariomycetes</taxon>
        <taxon>Hypocreomycetidae</taxon>
        <taxon>Hypocreales</taxon>
        <taxon>Cordycipitaceae</taxon>
        <taxon>Akanthomyces</taxon>
    </lineage>
</organism>
<evidence type="ECO:0000256" key="2">
    <source>
        <dbReference type="ARBA" id="ARBA00023004"/>
    </source>
</evidence>